<gene>
    <name evidence="11" type="primary">trxA</name>
    <name evidence="11" type="ORF">DWW32_11645</name>
</gene>
<evidence type="ECO:0000256" key="7">
    <source>
        <dbReference type="NCBIfam" id="TIGR01068"/>
    </source>
</evidence>
<keyword evidence="3" id="KW-0813">Transport</keyword>
<evidence type="ECO:0000256" key="5">
    <source>
        <dbReference type="ARBA" id="ARBA00023157"/>
    </source>
</evidence>
<dbReference type="InterPro" id="IPR013766">
    <property type="entry name" value="Thioredoxin_domain"/>
</dbReference>
<evidence type="ECO:0000256" key="4">
    <source>
        <dbReference type="ARBA" id="ARBA00022982"/>
    </source>
</evidence>
<keyword evidence="5 10" id="KW-1015">Disulfide bond</keyword>
<keyword evidence="6 10" id="KW-0676">Redox-active center</keyword>
<feature type="disulfide bond" description="Redox-active" evidence="10">
    <location>
        <begin position="27"/>
        <end position="30"/>
    </location>
</feature>
<name>A0A395W4E7_9FIRM</name>
<feature type="active site" description="Nucleophile" evidence="9">
    <location>
        <position position="27"/>
    </location>
</feature>
<evidence type="ECO:0000313" key="11">
    <source>
        <dbReference type="EMBL" id="RGU89335.1"/>
    </source>
</evidence>
<dbReference type="Gene3D" id="3.40.30.10">
    <property type="entry name" value="Glutaredoxin"/>
    <property type="match status" value="1"/>
</dbReference>
<dbReference type="GeneID" id="93158643"/>
<dbReference type="AlphaFoldDB" id="A0A395W4E7"/>
<dbReference type="PROSITE" id="PS51352">
    <property type="entry name" value="THIOREDOXIN_2"/>
    <property type="match status" value="1"/>
</dbReference>
<keyword evidence="4" id="KW-0249">Electron transport</keyword>
<dbReference type="InterPro" id="IPR017937">
    <property type="entry name" value="Thioredoxin_CS"/>
</dbReference>
<dbReference type="NCBIfam" id="TIGR01068">
    <property type="entry name" value="thioredoxin"/>
    <property type="match status" value="1"/>
</dbReference>
<feature type="site" description="Contributes to redox potential value" evidence="9">
    <location>
        <position position="28"/>
    </location>
</feature>
<comment type="caution">
    <text evidence="11">The sequence shown here is derived from an EMBL/GenBank/DDBJ whole genome shotgun (WGS) entry which is preliminary data.</text>
</comment>
<accession>A0A395W4E7</accession>
<dbReference type="SUPFAM" id="SSF52833">
    <property type="entry name" value="Thioredoxin-like"/>
    <property type="match status" value="1"/>
</dbReference>
<proteinExistence type="inferred from homology"/>
<dbReference type="FunFam" id="3.40.30.10:FF:000001">
    <property type="entry name" value="Thioredoxin"/>
    <property type="match status" value="1"/>
</dbReference>
<sequence>MKIVNTEEFNALMNEDAVLVDFFATWCGPCKMLTPVLESVANKLDGKVKIVKVDVDESPDLAQRFGIMSVPTMILFKKGQQAAAFSGYMPEAMLMQNIESKL</sequence>
<dbReference type="RefSeq" id="WP_117926679.1">
    <property type="nucleotide sequence ID" value="NZ_CATXNH010000108.1"/>
</dbReference>
<dbReference type="PANTHER" id="PTHR45663:SF11">
    <property type="entry name" value="GEO12009P1"/>
    <property type="match status" value="1"/>
</dbReference>
<protein>
    <recommendedName>
        <fullName evidence="2 7">Thioredoxin</fullName>
    </recommendedName>
</protein>
<dbReference type="EMBL" id="QRYQ01000031">
    <property type="protein sequence ID" value="RGU89335.1"/>
    <property type="molecule type" value="Genomic_DNA"/>
</dbReference>
<evidence type="ECO:0000256" key="3">
    <source>
        <dbReference type="ARBA" id="ARBA00022448"/>
    </source>
</evidence>
<dbReference type="Proteomes" id="UP000265489">
    <property type="component" value="Unassembled WGS sequence"/>
</dbReference>
<feature type="active site" description="Nucleophile" evidence="9">
    <location>
        <position position="30"/>
    </location>
</feature>
<evidence type="ECO:0000256" key="1">
    <source>
        <dbReference type="ARBA" id="ARBA00008987"/>
    </source>
</evidence>
<evidence type="ECO:0000256" key="6">
    <source>
        <dbReference type="ARBA" id="ARBA00023284"/>
    </source>
</evidence>
<dbReference type="PANTHER" id="PTHR45663">
    <property type="entry name" value="GEO12009P1"/>
    <property type="match status" value="1"/>
</dbReference>
<dbReference type="PROSITE" id="PS00194">
    <property type="entry name" value="THIOREDOXIN_1"/>
    <property type="match status" value="1"/>
</dbReference>
<dbReference type="InterPro" id="IPR005746">
    <property type="entry name" value="Thioredoxin"/>
</dbReference>
<dbReference type="GO" id="GO:0015035">
    <property type="term" value="F:protein-disulfide reductase activity"/>
    <property type="evidence" value="ECO:0007669"/>
    <property type="project" value="UniProtKB-UniRule"/>
</dbReference>
<dbReference type="Pfam" id="PF00085">
    <property type="entry name" value="Thioredoxin"/>
    <property type="match status" value="1"/>
</dbReference>
<reference evidence="11 12" key="1">
    <citation type="submission" date="2018-08" db="EMBL/GenBank/DDBJ databases">
        <title>A genome reference for cultivated species of the human gut microbiota.</title>
        <authorList>
            <person name="Zou Y."/>
            <person name="Xue W."/>
            <person name="Luo G."/>
        </authorList>
    </citation>
    <scope>NUCLEOTIDE SEQUENCE [LARGE SCALE GENOMIC DNA]</scope>
    <source>
        <strain evidence="11 12">AF15-20</strain>
    </source>
</reference>
<evidence type="ECO:0000256" key="9">
    <source>
        <dbReference type="PIRSR" id="PIRSR000077-1"/>
    </source>
</evidence>
<comment type="similarity">
    <text evidence="1 8">Belongs to the thioredoxin family.</text>
</comment>
<evidence type="ECO:0000256" key="10">
    <source>
        <dbReference type="PIRSR" id="PIRSR000077-4"/>
    </source>
</evidence>
<feature type="site" description="Deprotonates C-terminal active site Cys" evidence="9">
    <location>
        <position position="21"/>
    </location>
</feature>
<organism evidence="11 12">
    <name type="scientific">Holdemanella biformis</name>
    <dbReference type="NCBI Taxonomy" id="1735"/>
    <lineage>
        <taxon>Bacteria</taxon>
        <taxon>Bacillati</taxon>
        <taxon>Bacillota</taxon>
        <taxon>Erysipelotrichia</taxon>
        <taxon>Erysipelotrichales</taxon>
        <taxon>Erysipelotrichaceae</taxon>
        <taxon>Holdemanella</taxon>
    </lineage>
</organism>
<dbReference type="PRINTS" id="PR00421">
    <property type="entry name" value="THIOREDOXIN"/>
</dbReference>
<evidence type="ECO:0000256" key="2">
    <source>
        <dbReference type="ARBA" id="ARBA00020570"/>
    </source>
</evidence>
<dbReference type="GO" id="GO:0005737">
    <property type="term" value="C:cytoplasm"/>
    <property type="evidence" value="ECO:0007669"/>
    <property type="project" value="TreeGrafter"/>
</dbReference>
<evidence type="ECO:0000313" key="12">
    <source>
        <dbReference type="Proteomes" id="UP000265489"/>
    </source>
</evidence>
<dbReference type="CDD" id="cd02947">
    <property type="entry name" value="TRX_family"/>
    <property type="match status" value="1"/>
</dbReference>
<dbReference type="InterPro" id="IPR036249">
    <property type="entry name" value="Thioredoxin-like_sf"/>
</dbReference>
<evidence type="ECO:0000256" key="8">
    <source>
        <dbReference type="PIRNR" id="PIRNR000077"/>
    </source>
</evidence>
<feature type="site" description="Contributes to redox potential value" evidence="9">
    <location>
        <position position="29"/>
    </location>
</feature>
<dbReference type="PIRSF" id="PIRSF000077">
    <property type="entry name" value="Thioredoxin"/>
    <property type="match status" value="1"/>
</dbReference>